<dbReference type="InterPro" id="IPR027417">
    <property type="entry name" value="P-loop_NTPase"/>
</dbReference>
<dbReference type="Pfam" id="PF00005">
    <property type="entry name" value="ABC_tran"/>
    <property type="match status" value="1"/>
</dbReference>
<dbReference type="GO" id="GO:0016887">
    <property type="term" value="F:ATP hydrolysis activity"/>
    <property type="evidence" value="ECO:0007669"/>
    <property type="project" value="InterPro"/>
</dbReference>
<accession>A0A3A9AU19</accession>
<dbReference type="PANTHER" id="PTHR43335">
    <property type="entry name" value="ABC TRANSPORTER, ATP-BINDING PROTEIN"/>
    <property type="match status" value="1"/>
</dbReference>
<evidence type="ECO:0000256" key="2">
    <source>
        <dbReference type="ARBA" id="ARBA00022448"/>
    </source>
</evidence>
<gene>
    <name evidence="6" type="ORF">D7V94_11010</name>
</gene>
<dbReference type="InterPro" id="IPR003593">
    <property type="entry name" value="AAA+_ATPase"/>
</dbReference>
<dbReference type="Proteomes" id="UP000280696">
    <property type="component" value="Unassembled WGS sequence"/>
</dbReference>
<name>A0A3A9AU19_9FIRM</name>
<dbReference type="InterPro" id="IPR003439">
    <property type="entry name" value="ABC_transporter-like_ATP-bd"/>
</dbReference>
<dbReference type="PANTHER" id="PTHR43335:SF8">
    <property type="entry name" value="ABC TRANSPORTER, ATP-BINDING PROTEIN"/>
    <property type="match status" value="1"/>
</dbReference>
<dbReference type="Gene3D" id="3.40.50.300">
    <property type="entry name" value="P-loop containing nucleotide triphosphate hydrolases"/>
    <property type="match status" value="1"/>
</dbReference>
<evidence type="ECO:0000256" key="3">
    <source>
        <dbReference type="ARBA" id="ARBA00022741"/>
    </source>
</evidence>
<dbReference type="RefSeq" id="WP_120469717.1">
    <property type="nucleotide sequence ID" value="NZ_RAYQ01000011.1"/>
</dbReference>
<protein>
    <submittedName>
        <fullName evidence="6">ATP-binding cassette domain-containing protein</fullName>
    </submittedName>
</protein>
<keyword evidence="3" id="KW-0547">Nucleotide-binding</keyword>
<evidence type="ECO:0000259" key="5">
    <source>
        <dbReference type="PROSITE" id="PS50893"/>
    </source>
</evidence>
<dbReference type="EMBL" id="RAYQ01000011">
    <property type="protein sequence ID" value="RKI91043.1"/>
    <property type="molecule type" value="Genomic_DNA"/>
</dbReference>
<feature type="domain" description="ABC transporter" evidence="5">
    <location>
        <begin position="5"/>
        <end position="237"/>
    </location>
</feature>
<proteinExistence type="inferred from homology"/>
<evidence type="ECO:0000256" key="1">
    <source>
        <dbReference type="ARBA" id="ARBA00005417"/>
    </source>
</evidence>
<dbReference type="OrthoDB" id="9809205at2"/>
<comment type="caution">
    <text evidence="6">The sequence shown here is derived from an EMBL/GenBank/DDBJ whole genome shotgun (WGS) entry which is preliminary data.</text>
</comment>
<keyword evidence="4 6" id="KW-0067">ATP-binding</keyword>
<evidence type="ECO:0000256" key="4">
    <source>
        <dbReference type="ARBA" id="ARBA00022840"/>
    </source>
</evidence>
<comment type="similarity">
    <text evidence="1">Belongs to the ABC transporter superfamily.</text>
</comment>
<dbReference type="PROSITE" id="PS00211">
    <property type="entry name" value="ABC_TRANSPORTER_1"/>
    <property type="match status" value="1"/>
</dbReference>
<keyword evidence="7" id="KW-1185">Reference proteome</keyword>
<reference evidence="6 7" key="1">
    <citation type="submission" date="2018-09" db="EMBL/GenBank/DDBJ databases">
        <title>Murine metabolic-syndrome-specific gut microbial biobank.</title>
        <authorList>
            <person name="Liu C."/>
        </authorList>
    </citation>
    <scope>NUCLEOTIDE SEQUENCE [LARGE SCALE GENOMIC DNA]</scope>
    <source>
        <strain evidence="6 7">0.1xD8-82</strain>
    </source>
</reference>
<sequence length="253" mass="27474">MTNAVEVRHLSKSIEGSPILNDICMNVRQGEVYGFLGANGAGKTSLMKTLYHIIFPDTGTVCLLGETINKGNNPVFSRIGSIIESPVFYSHLSAYENMELHCRYMGAGHECCASENIMETLSLLGIAETGNKAVGKFSLGMKQRLALARAMLTKPDLLILDEPINGLDPQGIIEVRELLLRINHEYHTSILISSHILDELSKIADTIGIIDHGAMLAEVSMKELTANGIDLESYYLGLLGGGGKNVESYPHGN</sequence>
<dbReference type="SUPFAM" id="SSF52540">
    <property type="entry name" value="P-loop containing nucleoside triphosphate hydrolases"/>
    <property type="match status" value="1"/>
</dbReference>
<dbReference type="GO" id="GO:0005524">
    <property type="term" value="F:ATP binding"/>
    <property type="evidence" value="ECO:0007669"/>
    <property type="project" value="UniProtKB-KW"/>
</dbReference>
<organism evidence="6 7">
    <name type="scientific">Parablautia intestinalis</name>
    <dbReference type="NCBI Taxonomy" id="2320100"/>
    <lineage>
        <taxon>Bacteria</taxon>
        <taxon>Bacillati</taxon>
        <taxon>Bacillota</taxon>
        <taxon>Clostridia</taxon>
        <taxon>Lachnospirales</taxon>
        <taxon>Lachnospiraceae</taxon>
        <taxon>Parablautia</taxon>
    </lineage>
</organism>
<evidence type="ECO:0000313" key="7">
    <source>
        <dbReference type="Proteomes" id="UP000280696"/>
    </source>
</evidence>
<evidence type="ECO:0000313" key="6">
    <source>
        <dbReference type="EMBL" id="RKI91043.1"/>
    </source>
</evidence>
<keyword evidence="2" id="KW-0813">Transport</keyword>
<dbReference type="PROSITE" id="PS50893">
    <property type="entry name" value="ABC_TRANSPORTER_2"/>
    <property type="match status" value="1"/>
</dbReference>
<dbReference type="InterPro" id="IPR017871">
    <property type="entry name" value="ABC_transporter-like_CS"/>
</dbReference>
<dbReference type="AlphaFoldDB" id="A0A3A9AU19"/>
<dbReference type="SMART" id="SM00382">
    <property type="entry name" value="AAA"/>
    <property type="match status" value="1"/>
</dbReference>